<keyword evidence="1 5" id="KW-0489">Methyltransferase</keyword>
<dbReference type="Pfam" id="PF01596">
    <property type="entry name" value="Methyltransf_3"/>
    <property type="match status" value="1"/>
</dbReference>
<dbReference type="PROSITE" id="PS51682">
    <property type="entry name" value="SAM_OMT_I"/>
    <property type="match status" value="1"/>
</dbReference>
<dbReference type="AlphaFoldDB" id="A0A3S3M6T3"/>
<keyword evidence="6" id="KW-1185">Reference proteome</keyword>
<dbReference type="PANTHER" id="PTHR10509">
    <property type="entry name" value="O-METHYLTRANSFERASE-RELATED"/>
    <property type="match status" value="1"/>
</dbReference>
<comment type="similarity">
    <text evidence="4">Belongs to the class I-like SAM-binding methyltransferase superfamily. Cation-dependent O-methyltransferase family.</text>
</comment>
<evidence type="ECO:0000256" key="2">
    <source>
        <dbReference type="ARBA" id="ARBA00022679"/>
    </source>
</evidence>
<protein>
    <submittedName>
        <fullName evidence="5">Putative caffeoyl-CoA O-methyltransferase</fullName>
    </submittedName>
</protein>
<gene>
    <name evidence="5" type="ORF">CKAN_00663300</name>
</gene>
<evidence type="ECO:0000256" key="3">
    <source>
        <dbReference type="ARBA" id="ARBA00022691"/>
    </source>
</evidence>
<proteinExistence type="inferred from homology"/>
<dbReference type="SUPFAM" id="SSF53335">
    <property type="entry name" value="S-adenosyl-L-methionine-dependent methyltransferases"/>
    <property type="match status" value="1"/>
</dbReference>
<evidence type="ECO:0000256" key="4">
    <source>
        <dbReference type="ARBA" id="ARBA00023453"/>
    </source>
</evidence>
<evidence type="ECO:0000256" key="1">
    <source>
        <dbReference type="ARBA" id="ARBA00022603"/>
    </source>
</evidence>
<dbReference type="InterPro" id="IPR002935">
    <property type="entry name" value="SAM_O-MeTrfase"/>
</dbReference>
<sequence length="251" mass="27967">MAEASRSDTTTNKTPTLRGQGLLASQELYQYILETSVYPREPEPLKEIREATADHPWGIIATTPEGGQFMALLLKLIHAKKTIEIGVFTGYSVLLTALVLPEHGKITAIDPDREAYEIGLPIIRKAGVEHKIDFINSLALPILDNMLQDPKSEGSYDFAYVDADKENYINYHERLMKLVKVGGLIVYDNTLWCGTVAYSESSLSNTCKLPEMVLSKVEFVKELNKVLAADSRIQMTQLPVGDGVTICMRLY</sequence>
<dbReference type="EMBL" id="QPKB01000002">
    <property type="protein sequence ID" value="RWR78122.1"/>
    <property type="molecule type" value="Genomic_DNA"/>
</dbReference>
<dbReference type="CDD" id="cd02440">
    <property type="entry name" value="AdoMet_MTases"/>
    <property type="match status" value="1"/>
</dbReference>
<dbReference type="GO" id="GO:0008171">
    <property type="term" value="F:O-methyltransferase activity"/>
    <property type="evidence" value="ECO:0007669"/>
    <property type="project" value="InterPro"/>
</dbReference>
<keyword evidence="2 5" id="KW-0808">Transferase</keyword>
<dbReference type="GO" id="GO:0032259">
    <property type="term" value="P:methylation"/>
    <property type="evidence" value="ECO:0007669"/>
    <property type="project" value="UniProtKB-KW"/>
</dbReference>
<dbReference type="Proteomes" id="UP000283530">
    <property type="component" value="Unassembled WGS sequence"/>
</dbReference>
<keyword evidence="3" id="KW-0949">S-adenosyl-L-methionine</keyword>
<name>A0A3S3M6T3_9MAGN</name>
<reference evidence="5 6" key="1">
    <citation type="journal article" date="2019" name="Nat. Plants">
        <title>Stout camphor tree genome fills gaps in understanding of flowering plant genome evolution.</title>
        <authorList>
            <person name="Chaw S.M."/>
            <person name="Liu Y.C."/>
            <person name="Wu Y.W."/>
            <person name="Wang H.Y."/>
            <person name="Lin C.I."/>
            <person name="Wu C.S."/>
            <person name="Ke H.M."/>
            <person name="Chang L.Y."/>
            <person name="Hsu C.Y."/>
            <person name="Yang H.T."/>
            <person name="Sudianto E."/>
            <person name="Hsu M.H."/>
            <person name="Wu K.P."/>
            <person name="Wang L.N."/>
            <person name="Leebens-Mack J.H."/>
            <person name="Tsai I.J."/>
        </authorList>
    </citation>
    <scope>NUCLEOTIDE SEQUENCE [LARGE SCALE GENOMIC DNA]</scope>
    <source>
        <strain evidence="6">cv. Chaw 1501</strain>
        <tissue evidence="5">Young leaves</tissue>
    </source>
</reference>
<evidence type="ECO:0000313" key="5">
    <source>
        <dbReference type="EMBL" id="RWR78122.1"/>
    </source>
</evidence>
<dbReference type="Gene3D" id="3.40.50.150">
    <property type="entry name" value="Vaccinia Virus protein VP39"/>
    <property type="match status" value="1"/>
</dbReference>
<accession>A0A3S3M6T3</accession>
<dbReference type="PANTHER" id="PTHR10509:SF82">
    <property type="entry name" value="CAFFEOYL-COA O-METHYLTRANSFERASE-LIKE"/>
    <property type="match status" value="1"/>
</dbReference>
<evidence type="ECO:0000313" key="6">
    <source>
        <dbReference type="Proteomes" id="UP000283530"/>
    </source>
</evidence>
<dbReference type="STRING" id="337451.A0A3S3M6T3"/>
<dbReference type="InterPro" id="IPR050362">
    <property type="entry name" value="Cation-dep_OMT"/>
</dbReference>
<dbReference type="InterPro" id="IPR029063">
    <property type="entry name" value="SAM-dependent_MTases_sf"/>
</dbReference>
<comment type="caution">
    <text evidence="5">The sequence shown here is derived from an EMBL/GenBank/DDBJ whole genome shotgun (WGS) entry which is preliminary data.</text>
</comment>
<dbReference type="GO" id="GO:0008757">
    <property type="term" value="F:S-adenosylmethionine-dependent methyltransferase activity"/>
    <property type="evidence" value="ECO:0007669"/>
    <property type="project" value="TreeGrafter"/>
</dbReference>
<dbReference type="OrthoDB" id="10251242at2759"/>
<organism evidence="5 6">
    <name type="scientific">Cinnamomum micranthum f. kanehirae</name>
    <dbReference type="NCBI Taxonomy" id="337451"/>
    <lineage>
        <taxon>Eukaryota</taxon>
        <taxon>Viridiplantae</taxon>
        <taxon>Streptophyta</taxon>
        <taxon>Embryophyta</taxon>
        <taxon>Tracheophyta</taxon>
        <taxon>Spermatophyta</taxon>
        <taxon>Magnoliopsida</taxon>
        <taxon>Magnoliidae</taxon>
        <taxon>Laurales</taxon>
        <taxon>Lauraceae</taxon>
        <taxon>Cinnamomum</taxon>
    </lineage>
</organism>